<organism evidence="2 3">
    <name type="scientific">Pseudoalteromonas rubra</name>
    <dbReference type="NCBI Taxonomy" id="43658"/>
    <lineage>
        <taxon>Bacteria</taxon>
        <taxon>Pseudomonadati</taxon>
        <taxon>Pseudomonadota</taxon>
        <taxon>Gammaproteobacteria</taxon>
        <taxon>Alteromonadales</taxon>
        <taxon>Pseudoalteromonadaceae</taxon>
        <taxon>Pseudoalteromonas</taxon>
    </lineage>
</organism>
<keyword evidence="1" id="KW-0812">Transmembrane</keyword>
<keyword evidence="1" id="KW-1133">Transmembrane helix</keyword>
<name>A0A8T0CBM4_9GAMM</name>
<proteinExistence type="predicted"/>
<gene>
    <name evidence="2" type="ORF">PRUB_a2664</name>
</gene>
<protein>
    <submittedName>
        <fullName evidence="2">Uncharacterized protein</fullName>
    </submittedName>
</protein>
<dbReference type="AlphaFoldDB" id="A0A8T0CBM4"/>
<feature type="transmembrane region" description="Helical" evidence="1">
    <location>
        <begin position="29"/>
        <end position="46"/>
    </location>
</feature>
<evidence type="ECO:0000256" key="1">
    <source>
        <dbReference type="SAM" id="Phobius"/>
    </source>
</evidence>
<dbReference type="Proteomes" id="UP000016480">
    <property type="component" value="Unassembled WGS sequence"/>
</dbReference>
<sequence length="47" mass="5682">MVFEGLIVRKLRPFAYEIGVSLFKQGLNLFHSVWGMIFFYLNIYIFY</sequence>
<comment type="caution">
    <text evidence="2">The sequence shown here is derived from an EMBL/GenBank/DDBJ whole genome shotgun (WGS) entry which is preliminary data.</text>
</comment>
<evidence type="ECO:0000313" key="3">
    <source>
        <dbReference type="Proteomes" id="UP000016480"/>
    </source>
</evidence>
<dbReference type="EMBL" id="AHCD03000027">
    <property type="protein sequence ID" value="KAF7788093.1"/>
    <property type="molecule type" value="Genomic_DNA"/>
</dbReference>
<evidence type="ECO:0000313" key="2">
    <source>
        <dbReference type="EMBL" id="KAF7788093.1"/>
    </source>
</evidence>
<reference evidence="2 3" key="1">
    <citation type="journal article" date="2012" name="J. Bacteriol.">
        <title>Genome sequence of the cycloprodigiosin-producing bacterial strain Pseudoalteromonas rubra ATCC 29570(T).</title>
        <authorList>
            <person name="Xie B.B."/>
            <person name="Shu Y.L."/>
            <person name="Qin Q.L."/>
            <person name="Rong J.C."/>
            <person name="Zhang X.Y."/>
            <person name="Chen X.L."/>
            <person name="Zhou B.C."/>
            <person name="Zhang Y.Z."/>
        </authorList>
    </citation>
    <scope>NUCLEOTIDE SEQUENCE [LARGE SCALE GENOMIC DNA]</scope>
    <source>
        <strain evidence="2 3">DSM 6842</strain>
    </source>
</reference>
<accession>A0A8T0CBM4</accession>
<keyword evidence="1" id="KW-0472">Membrane</keyword>